<evidence type="ECO:0008006" key="4">
    <source>
        <dbReference type="Google" id="ProtNLM"/>
    </source>
</evidence>
<accession>A0A1Y1IBW6</accession>
<dbReference type="InterPro" id="IPR052925">
    <property type="entry name" value="Phage_Integrase-like_Recomb"/>
</dbReference>
<dbReference type="Gene3D" id="1.10.443.10">
    <property type="entry name" value="Intergrase catalytic core"/>
    <property type="match status" value="1"/>
</dbReference>
<dbReference type="PANTHER" id="PTHR34605:SF4">
    <property type="entry name" value="DNA ADENINE METHYLTRANSFERASE"/>
    <property type="match status" value="1"/>
</dbReference>
<dbReference type="EMBL" id="DF237304">
    <property type="protein sequence ID" value="GAQ87462.1"/>
    <property type="molecule type" value="Genomic_DNA"/>
</dbReference>
<dbReference type="AlphaFoldDB" id="A0A1Y1IBW6"/>
<name>A0A1Y1IBW6_KLENI</name>
<dbReference type="PANTHER" id="PTHR34605">
    <property type="entry name" value="PHAGE_INTEGRASE DOMAIN-CONTAINING PROTEIN"/>
    <property type="match status" value="1"/>
</dbReference>
<dbReference type="InterPro" id="IPR011010">
    <property type="entry name" value="DNA_brk_join_enz"/>
</dbReference>
<dbReference type="SUPFAM" id="SSF56349">
    <property type="entry name" value="DNA breaking-rejoining enzymes"/>
    <property type="match status" value="1"/>
</dbReference>
<dbReference type="GO" id="GO:0015074">
    <property type="term" value="P:DNA integration"/>
    <property type="evidence" value="ECO:0007669"/>
    <property type="project" value="InterPro"/>
</dbReference>
<keyword evidence="3" id="KW-1185">Reference proteome</keyword>
<dbReference type="GO" id="GO:0003677">
    <property type="term" value="F:DNA binding"/>
    <property type="evidence" value="ECO:0007669"/>
    <property type="project" value="InterPro"/>
</dbReference>
<gene>
    <name evidence="2" type="ORF">KFL_003550010</name>
</gene>
<feature type="non-terminal residue" evidence="2">
    <location>
        <position position="196"/>
    </location>
</feature>
<evidence type="ECO:0000313" key="3">
    <source>
        <dbReference type="Proteomes" id="UP000054558"/>
    </source>
</evidence>
<keyword evidence="1" id="KW-0233">DNA recombination</keyword>
<evidence type="ECO:0000313" key="2">
    <source>
        <dbReference type="EMBL" id="GAQ87462.1"/>
    </source>
</evidence>
<protein>
    <recommendedName>
        <fullName evidence="4">Tyr recombinase domain-containing protein</fullName>
    </recommendedName>
</protein>
<reference evidence="2 3" key="1">
    <citation type="journal article" date="2014" name="Nat. Commun.">
        <title>Klebsormidium flaccidum genome reveals primary factors for plant terrestrial adaptation.</title>
        <authorList>
            <person name="Hori K."/>
            <person name="Maruyama F."/>
            <person name="Fujisawa T."/>
            <person name="Togashi T."/>
            <person name="Yamamoto N."/>
            <person name="Seo M."/>
            <person name="Sato S."/>
            <person name="Yamada T."/>
            <person name="Mori H."/>
            <person name="Tajima N."/>
            <person name="Moriyama T."/>
            <person name="Ikeuchi M."/>
            <person name="Watanabe M."/>
            <person name="Wada H."/>
            <person name="Kobayashi K."/>
            <person name="Saito M."/>
            <person name="Masuda T."/>
            <person name="Sasaki-Sekimoto Y."/>
            <person name="Mashiguchi K."/>
            <person name="Awai K."/>
            <person name="Shimojima M."/>
            <person name="Masuda S."/>
            <person name="Iwai M."/>
            <person name="Nobusawa T."/>
            <person name="Narise T."/>
            <person name="Kondo S."/>
            <person name="Saito H."/>
            <person name="Sato R."/>
            <person name="Murakawa M."/>
            <person name="Ihara Y."/>
            <person name="Oshima-Yamada Y."/>
            <person name="Ohtaka K."/>
            <person name="Satoh M."/>
            <person name="Sonobe K."/>
            <person name="Ishii M."/>
            <person name="Ohtani R."/>
            <person name="Kanamori-Sato M."/>
            <person name="Honoki R."/>
            <person name="Miyazaki D."/>
            <person name="Mochizuki H."/>
            <person name="Umetsu J."/>
            <person name="Higashi K."/>
            <person name="Shibata D."/>
            <person name="Kamiya Y."/>
            <person name="Sato N."/>
            <person name="Nakamura Y."/>
            <person name="Tabata S."/>
            <person name="Ida S."/>
            <person name="Kurokawa K."/>
            <person name="Ohta H."/>
        </authorList>
    </citation>
    <scope>NUCLEOTIDE SEQUENCE [LARGE SCALE GENOMIC DNA]</scope>
    <source>
        <strain evidence="2 3">NIES-2285</strain>
    </source>
</reference>
<dbReference type="OMA" id="TIECNDI"/>
<dbReference type="Proteomes" id="UP000054558">
    <property type="component" value="Unassembled WGS sequence"/>
</dbReference>
<dbReference type="GO" id="GO:0006310">
    <property type="term" value="P:DNA recombination"/>
    <property type="evidence" value="ECO:0007669"/>
    <property type="project" value="UniProtKB-KW"/>
</dbReference>
<evidence type="ECO:0000256" key="1">
    <source>
        <dbReference type="ARBA" id="ARBA00023172"/>
    </source>
</evidence>
<dbReference type="InterPro" id="IPR013762">
    <property type="entry name" value="Integrase-like_cat_sf"/>
</dbReference>
<organism evidence="2 3">
    <name type="scientific">Klebsormidium nitens</name>
    <name type="common">Green alga</name>
    <name type="synonym">Ulothrix nitens</name>
    <dbReference type="NCBI Taxonomy" id="105231"/>
    <lineage>
        <taxon>Eukaryota</taxon>
        <taxon>Viridiplantae</taxon>
        <taxon>Streptophyta</taxon>
        <taxon>Klebsormidiophyceae</taxon>
        <taxon>Klebsormidiales</taxon>
        <taxon>Klebsormidiaceae</taxon>
        <taxon>Klebsormidium</taxon>
    </lineage>
</organism>
<proteinExistence type="predicted"/>
<dbReference type="OrthoDB" id="542329at2759"/>
<sequence length="196" mass="22080">MKLSAIVLCYVSFFRFDDLIAIRWQDLKFSCTHLELYVPDSKTDQYRKGETIFVARLGGQFCPVALIERLLTVGQYKTSGPGSLIRTTLVCPPSQRLKANPPCYDTVLSWFKEAASLLGLNPKLYGTHSGRRGGATGAAARDVPDRLFKRHGRWRSDRAKDLYVRETLQSRLATTRNLGLQEDIPIAQLRAFEAEA</sequence>